<dbReference type="EMBL" id="FNTV01000002">
    <property type="protein sequence ID" value="SEF12187.1"/>
    <property type="molecule type" value="Genomic_DNA"/>
</dbReference>
<reference evidence="1 2" key="1">
    <citation type="submission" date="2016-10" db="EMBL/GenBank/DDBJ databases">
        <authorList>
            <person name="de Groot N.N."/>
        </authorList>
    </citation>
    <scope>NUCLEOTIDE SEQUENCE [LARGE SCALE GENOMIC DNA]</scope>
    <source>
        <strain evidence="1 2">DSM 22274</strain>
    </source>
</reference>
<gene>
    <name evidence="1" type="ORF">SAMN04489740_4198</name>
</gene>
<dbReference type="RefSeq" id="WP_170835541.1">
    <property type="nucleotide sequence ID" value="NZ_FNTV01000002.1"/>
</dbReference>
<protein>
    <submittedName>
        <fullName evidence="1">Uncharacterized conserved protein YciI, contains a putative active-site phosphohistidine</fullName>
    </submittedName>
</protein>
<dbReference type="Gene3D" id="3.30.70.100">
    <property type="match status" value="1"/>
</dbReference>
<organism evidence="1 2">
    <name type="scientific">Arthrobacter alpinus</name>
    <dbReference type="NCBI Taxonomy" id="656366"/>
    <lineage>
        <taxon>Bacteria</taxon>
        <taxon>Bacillati</taxon>
        <taxon>Actinomycetota</taxon>
        <taxon>Actinomycetes</taxon>
        <taxon>Micrococcales</taxon>
        <taxon>Micrococcaceae</taxon>
        <taxon>Arthrobacter</taxon>
    </lineage>
</organism>
<proteinExistence type="predicted"/>
<sequence length="197" mass="21510">MLHILTLSYLQDPETMTLHKEGHVAWLHEQLNAGRVIIAGPQPSGQGGLIVTANLSEAQVCELIATDPWVGAGLVSYDRTSVDAKYLAPGLFTNPANDDSVTLINVALTKDPEASIDLLSDAVDYVAGAAEGFRGSRLLTSVQNDTVINLAHWDSEDQFNAIFNDPDFTSRYAAFAETTESSRYRLYRTKRVISPAR</sequence>
<dbReference type="Gene3D" id="3.30.70.1060">
    <property type="entry name" value="Dimeric alpha+beta barrel"/>
    <property type="match status" value="1"/>
</dbReference>
<dbReference type="Proteomes" id="UP000182725">
    <property type="component" value="Unassembled WGS sequence"/>
</dbReference>
<evidence type="ECO:0000313" key="1">
    <source>
        <dbReference type="EMBL" id="SEF12187.1"/>
    </source>
</evidence>
<accession>A0A1H5PGN2</accession>
<evidence type="ECO:0000313" key="2">
    <source>
        <dbReference type="Proteomes" id="UP000182725"/>
    </source>
</evidence>
<name>A0A1H5PGN2_9MICC</name>
<dbReference type="InterPro" id="IPR011008">
    <property type="entry name" value="Dimeric_a/b-barrel"/>
</dbReference>
<dbReference type="SUPFAM" id="SSF54909">
    <property type="entry name" value="Dimeric alpha+beta barrel"/>
    <property type="match status" value="2"/>
</dbReference>
<dbReference type="AlphaFoldDB" id="A0A1H5PGN2"/>